<evidence type="ECO:0000313" key="2">
    <source>
        <dbReference type="Proteomes" id="UP000185663"/>
    </source>
</evidence>
<protein>
    <submittedName>
        <fullName evidence="1">Uncharacterized protein</fullName>
    </submittedName>
</protein>
<keyword evidence="2" id="KW-1185">Reference proteome</keyword>
<reference evidence="1 2" key="1">
    <citation type="submission" date="2016-10" db="EMBL/GenBank/DDBJ databases">
        <authorList>
            <person name="de Groot N.N."/>
        </authorList>
    </citation>
    <scope>NUCLEOTIDE SEQUENCE [LARGE SCALE GENOMIC DNA]</scope>
    <source>
        <strain evidence="1 2">DSM 22126</strain>
    </source>
</reference>
<dbReference type="EMBL" id="LT629776">
    <property type="protein sequence ID" value="SDR77294.1"/>
    <property type="molecule type" value="Genomic_DNA"/>
</dbReference>
<proteinExistence type="predicted"/>
<dbReference type="AlphaFoldDB" id="A0A1H1LRP5"/>
<evidence type="ECO:0000313" key="1">
    <source>
        <dbReference type="EMBL" id="SDR77294.1"/>
    </source>
</evidence>
<accession>A0A1H1LRP5</accession>
<gene>
    <name evidence="1" type="ORF">SAMN04489860_0003</name>
</gene>
<name>A0A1H1LRP5_9CELL</name>
<sequence length="85" mass="8939">MFHASVPVVLVALVEPVETEPVETEPSAADSMIAATPRPPAAQTEISARAGLPVSAARSATSLAAVATIRPRWRRTGVPRRPTSR</sequence>
<dbReference type="Proteomes" id="UP000185663">
    <property type="component" value="Chromosome I"/>
</dbReference>
<organism evidence="1 2">
    <name type="scientific">Paraoerskovia marina</name>
    <dbReference type="NCBI Taxonomy" id="545619"/>
    <lineage>
        <taxon>Bacteria</taxon>
        <taxon>Bacillati</taxon>
        <taxon>Actinomycetota</taxon>
        <taxon>Actinomycetes</taxon>
        <taxon>Micrococcales</taxon>
        <taxon>Cellulomonadaceae</taxon>
        <taxon>Paraoerskovia</taxon>
    </lineage>
</organism>